<dbReference type="EMBL" id="LNYI01000011">
    <property type="protein sequence ID" value="KTD23819.1"/>
    <property type="molecule type" value="Genomic_DNA"/>
</dbReference>
<dbReference type="InterPro" id="IPR027385">
    <property type="entry name" value="Beta-barrel_OMP"/>
</dbReference>
<sequence length="220" mass="24577">MVIDKKLILLILLQLFCYSIACQAGSQGNAKSCHPFYIGVMGGYGSTTWTGLVPTEENQNLALSISTPIEVREGGGVWGVLAGYEFTPYFALEFNYLRYPDAEVSFDPVSLFSFMNNQETLRTKTETLDLKGKIMLVIPTTHLRLYSSAGAAGIHRNDILIDDWRLSPAFGVGLNYRFNEHFMGELGGNYTAGYGEAQLNPSDTYFPFLYSLVLRLAYRF</sequence>
<dbReference type="RefSeq" id="WP_035914747.1">
    <property type="nucleotide sequence ID" value="NZ_CAAAJD010000001.1"/>
</dbReference>
<feature type="domain" description="Outer membrane protein beta-barrel" evidence="3">
    <location>
        <begin position="27"/>
        <end position="200"/>
    </location>
</feature>
<dbReference type="OrthoDB" id="5645840at2"/>
<dbReference type="Gene3D" id="2.40.160.20">
    <property type="match status" value="1"/>
</dbReference>
<gene>
    <name evidence="4" type="ORF">Llan_0600</name>
</gene>
<dbReference type="eggNOG" id="ENOG5033Z99">
    <property type="taxonomic scope" value="Bacteria"/>
</dbReference>
<proteinExistence type="predicted"/>
<organism evidence="4 5">
    <name type="scientific">Legionella lansingensis</name>
    <dbReference type="NCBI Taxonomy" id="45067"/>
    <lineage>
        <taxon>Bacteria</taxon>
        <taxon>Pseudomonadati</taxon>
        <taxon>Pseudomonadota</taxon>
        <taxon>Gammaproteobacteria</taxon>
        <taxon>Legionellales</taxon>
        <taxon>Legionellaceae</taxon>
        <taxon>Legionella</taxon>
    </lineage>
</organism>
<dbReference type="Pfam" id="PF13505">
    <property type="entry name" value="OMP_b-brl"/>
    <property type="match status" value="1"/>
</dbReference>
<keyword evidence="5" id="KW-1185">Reference proteome</keyword>
<dbReference type="Proteomes" id="UP000054869">
    <property type="component" value="Unassembled WGS sequence"/>
</dbReference>
<dbReference type="STRING" id="45067.Llan_0600"/>
<keyword evidence="1 2" id="KW-0732">Signal</keyword>
<evidence type="ECO:0000313" key="5">
    <source>
        <dbReference type="Proteomes" id="UP000054869"/>
    </source>
</evidence>
<protein>
    <recommendedName>
        <fullName evidence="3">Outer membrane protein beta-barrel domain-containing protein</fullName>
    </recommendedName>
</protein>
<evidence type="ECO:0000256" key="1">
    <source>
        <dbReference type="ARBA" id="ARBA00022729"/>
    </source>
</evidence>
<dbReference type="PATRIC" id="fig|45067.4.peg.626"/>
<evidence type="ECO:0000313" key="4">
    <source>
        <dbReference type="EMBL" id="KTD23819.1"/>
    </source>
</evidence>
<feature type="signal peptide" evidence="2">
    <location>
        <begin position="1"/>
        <end position="24"/>
    </location>
</feature>
<reference evidence="4 5" key="1">
    <citation type="submission" date="2015-11" db="EMBL/GenBank/DDBJ databases">
        <title>Genomic analysis of 38 Legionella species identifies large and diverse effector repertoires.</title>
        <authorList>
            <person name="Burstein D."/>
            <person name="Amaro F."/>
            <person name="Zusman T."/>
            <person name="Lifshitz Z."/>
            <person name="Cohen O."/>
            <person name="Gilbert J.A."/>
            <person name="Pupko T."/>
            <person name="Shuman H.A."/>
            <person name="Segal G."/>
        </authorList>
    </citation>
    <scope>NUCLEOTIDE SEQUENCE [LARGE SCALE GENOMIC DNA]</scope>
    <source>
        <strain evidence="4 5">ATCC 49751</strain>
    </source>
</reference>
<feature type="chain" id="PRO_5006915093" description="Outer membrane protein beta-barrel domain-containing protein" evidence="2">
    <location>
        <begin position="25"/>
        <end position="220"/>
    </location>
</feature>
<dbReference type="AlphaFoldDB" id="A0A0W0VUI2"/>
<accession>A0A0W0VUI2</accession>
<evidence type="ECO:0000256" key="2">
    <source>
        <dbReference type="SAM" id="SignalP"/>
    </source>
</evidence>
<comment type="caution">
    <text evidence="4">The sequence shown here is derived from an EMBL/GenBank/DDBJ whole genome shotgun (WGS) entry which is preliminary data.</text>
</comment>
<dbReference type="InterPro" id="IPR011250">
    <property type="entry name" value="OMP/PagP_B-barrel"/>
</dbReference>
<name>A0A0W0VUI2_9GAMM</name>
<evidence type="ECO:0000259" key="3">
    <source>
        <dbReference type="Pfam" id="PF13505"/>
    </source>
</evidence>
<dbReference type="SUPFAM" id="SSF56925">
    <property type="entry name" value="OMPA-like"/>
    <property type="match status" value="1"/>
</dbReference>